<reference evidence="3 4" key="1">
    <citation type="submission" date="2024-07" db="EMBL/GenBank/DDBJ databases">
        <title>Uliginosibacterium flavum JJ3220;KACC:17644.</title>
        <authorList>
            <person name="Kim M.K."/>
        </authorList>
    </citation>
    <scope>NUCLEOTIDE SEQUENCE [LARGE SCALE GENOMIC DNA]</scope>
    <source>
        <strain evidence="3 4">KACC:17644</strain>
    </source>
</reference>
<dbReference type="SUPFAM" id="SSF55961">
    <property type="entry name" value="Bet v1-like"/>
    <property type="match status" value="1"/>
</dbReference>
<evidence type="ECO:0000313" key="3">
    <source>
        <dbReference type="EMBL" id="MET7014041.1"/>
    </source>
</evidence>
<dbReference type="Pfam" id="PF08327">
    <property type="entry name" value="AHSA1"/>
    <property type="match status" value="1"/>
</dbReference>
<organism evidence="3 4">
    <name type="scientific">Uliginosibacterium flavum</name>
    <dbReference type="NCBI Taxonomy" id="1396831"/>
    <lineage>
        <taxon>Bacteria</taxon>
        <taxon>Pseudomonadati</taxon>
        <taxon>Pseudomonadota</taxon>
        <taxon>Betaproteobacteria</taxon>
        <taxon>Rhodocyclales</taxon>
        <taxon>Zoogloeaceae</taxon>
        <taxon>Uliginosibacterium</taxon>
    </lineage>
</organism>
<keyword evidence="4" id="KW-1185">Reference proteome</keyword>
<feature type="domain" description="Activator of Hsp90 ATPase homologue 1/2-like C-terminal" evidence="2">
    <location>
        <begin position="23"/>
        <end position="161"/>
    </location>
</feature>
<dbReference type="Gene3D" id="3.30.530.20">
    <property type="match status" value="1"/>
</dbReference>
<evidence type="ECO:0000256" key="1">
    <source>
        <dbReference type="ARBA" id="ARBA00006817"/>
    </source>
</evidence>
<name>A0ABV2TJD7_9RHOO</name>
<dbReference type="InterPro" id="IPR013538">
    <property type="entry name" value="ASHA1/2-like_C"/>
</dbReference>
<protein>
    <submittedName>
        <fullName evidence="3">SRPBCC domain-containing protein</fullName>
    </submittedName>
</protein>
<sequence>MFQSAALAVSDNPCEVLITRVFDAPRELVFRTWTEPAHVARWWLPPGFTATECEIDLRVGGRFFLSMRSPEGDDYPCEGIYEEITPPARLIYRGIDDDRHACGSGLPPRGRVTVSFVEQGSQTRLSLHARFASARAREEAMAMGFDSSWQGALSGFAAYLQQLS</sequence>
<dbReference type="InterPro" id="IPR023393">
    <property type="entry name" value="START-like_dom_sf"/>
</dbReference>
<dbReference type="Proteomes" id="UP001549691">
    <property type="component" value="Unassembled WGS sequence"/>
</dbReference>
<proteinExistence type="inferred from homology"/>
<dbReference type="EMBL" id="JBEWZI010000006">
    <property type="protein sequence ID" value="MET7014041.1"/>
    <property type="molecule type" value="Genomic_DNA"/>
</dbReference>
<evidence type="ECO:0000259" key="2">
    <source>
        <dbReference type="Pfam" id="PF08327"/>
    </source>
</evidence>
<evidence type="ECO:0000313" key="4">
    <source>
        <dbReference type="Proteomes" id="UP001549691"/>
    </source>
</evidence>
<gene>
    <name evidence="3" type="ORF">ABXR19_07550</name>
</gene>
<accession>A0ABV2TJD7</accession>
<comment type="caution">
    <text evidence="3">The sequence shown here is derived from an EMBL/GenBank/DDBJ whole genome shotgun (WGS) entry which is preliminary data.</text>
</comment>
<dbReference type="RefSeq" id="WP_354600499.1">
    <property type="nucleotide sequence ID" value="NZ_JBEWZI010000006.1"/>
</dbReference>
<comment type="similarity">
    <text evidence="1">Belongs to the AHA1 family.</text>
</comment>